<dbReference type="NCBIfam" id="TIGR00786">
    <property type="entry name" value="dctM"/>
    <property type="match status" value="1"/>
</dbReference>
<feature type="transmembrane region" description="Helical" evidence="7">
    <location>
        <begin position="359"/>
        <end position="381"/>
    </location>
</feature>
<dbReference type="EMBL" id="QLMG01000051">
    <property type="protein sequence ID" value="RAK11271.1"/>
    <property type="molecule type" value="Genomic_DNA"/>
</dbReference>
<dbReference type="OrthoDB" id="9790209at2"/>
<feature type="transmembrane region" description="Helical" evidence="7">
    <location>
        <begin position="43"/>
        <end position="65"/>
    </location>
</feature>
<dbReference type="Pfam" id="PF06808">
    <property type="entry name" value="DctM"/>
    <property type="match status" value="1"/>
</dbReference>
<sequence length="427" mass="44345">MISALLFGIFAILLVLGVPIAISLGVASSVVLFTSGKVSSSFIPQGLVTSIDSFPLMAVPFFILAGDLMSQGGLSSRLLNVGKVLFGRYNAGLAIIAVATCMFFGAISGSGPATVAAVGSILLPAMAKDGYRPVFSTSLVASAGSLGVIIPPSIPMVIYAASANVSVTGMFLAGIIPGLIIGLALMMYAWIQARREGVGADATRYTPGEAWAVVWDAKWALIVPVIILGGIYGGIFTPTEAAAIGVIYGLIVGLFVYRELRLIDLYRVFAQSALTTGSVMLIVGAATIFGRVLTIERIPVLLAEAMVDLVSSPLALLMLVNLLLLVVGTFMETLAAIIILTPILLPVAIAMGIDPTHFGIVMIVNLGIGMVTPPLGMNLFIGSKVGNVPLEQLMRGALPFVLVMLVTLALITYLPALSLALPTWVAG</sequence>
<dbReference type="InterPro" id="IPR010656">
    <property type="entry name" value="DctM"/>
</dbReference>
<dbReference type="GO" id="GO:0005886">
    <property type="term" value="C:plasma membrane"/>
    <property type="evidence" value="ECO:0007669"/>
    <property type="project" value="UniProtKB-SubCell"/>
</dbReference>
<feature type="transmembrane region" description="Helical" evidence="7">
    <location>
        <begin position="139"/>
        <end position="161"/>
    </location>
</feature>
<dbReference type="Proteomes" id="UP000249165">
    <property type="component" value="Unassembled WGS sequence"/>
</dbReference>
<dbReference type="PANTHER" id="PTHR33362:SF3">
    <property type="entry name" value="SIALIC ACID TRAP TRANSPORTER PERMEASE PROTEIN SIAT"/>
    <property type="match status" value="1"/>
</dbReference>
<evidence type="ECO:0000256" key="4">
    <source>
        <dbReference type="ARBA" id="ARBA00022692"/>
    </source>
</evidence>
<comment type="subcellular location">
    <subcellularLocation>
        <location evidence="1 7">Cell inner membrane</location>
        <topology evidence="1 7">Multi-pass membrane protein</topology>
    </subcellularLocation>
</comment>
<feature type="transmembrane region" description="Helical" evidence="7">
    <location>
        <begin position="212"/>
        <end position="235"/>
    </location>
</feature>
<evidence type="ECO:0000256" key="3">
    <source>
        <dbReference type="ARBA" id="ARBA00022519"/>
    </source>
</evidence>
<evidence type="ECO:0000256" key="5">
    <source>
        <dbReference type="ARBA" id="ARBA00022989"/>
    </source>
</evidence>
<evidence type="ECO:0000259" key="8">
    <source>
        <dbReference type="Pfam" id="PF06808"/>
    </source>
</evidence>
<evidence type="ECO:0000313" key="9">
    <source>
        <dbReference type="EMBL" id="RAK11271.1"/>
    </source>
</evidence>
<dbReference type="GO" id="GO:0022857">
    <property type="term" value="F:transmembrane transporter activity"/>
    <property type="evidence" value="ECO:0007669"/>
    <property type="project" value="UniProtKB-UniRule"/>
</dbReference>
<gene>
    <name evidence="9" type="ORF">ATI53_105129</name>
</gene>
<feature type="transmembrane region" description="Helical" evidence="7">
    <location>
        <begin position="393"/>
        <end position="414"/>
    </location>
</feature>
<keyword evidence="6 7" id="KW-0472">Membrane</keyword>
<feature type="transmembrane region" description="Helical" evidence="7">
    <location>
        <begin position="167"/>
        <end position="191"/>
    </location>
</feature>
<evidence type="ECO:0000256" key="6">
    <source>
        <dbReference type="ARBA" id="ARBA00023136"/>
    </source>
</evidence>
<evidence type="ECO:0000256" key="2">
    <source>
        <dbReference type="ARBA" id="ARBA00022475"/>
    </source>
</evidence>
<keyword evidence="2" id="KW-1003">Cell membrane</keyword>
<dbReference type="AlphaFoldDB" id="A0A327XSZ9"/>
<feature type="transmembrane region" description="Helical" evidence="7">
    <location>
        <begin position="269"/>
        <end position="289"/>
    </location>
</feature>
<accession>A0A327XSZ9</accession>
<feature type="transmembrane region" description="Helical" evidence="7">
    <location>
        <begin position="86"/>
        <end position="105"/>
    </location>
</feature>
<keyword evidence="4 7" id="KW-0812">Transmembrane</keyword>
<keyword evidence="7" id="KW-0813">Transport</keyword>
<feature type="domain" description="TRAP C4-dicarboxylate transport system permease DctM subunit" evidence="8">
    <location>
        <begin position="7"/>
        <end position="417"/>
    </location>
</feature>
<dbReference type="PANTHER" id="PTHR33362">
    <property type="entry name" value="SIALIC ACID TRAP TRANSPORTER PERMEASE PROTEIN SIAT-RELATED"/>
    <property type="match status" value="1"/>
</dbReference>
<reference evidence="9 10" key="1">
    <citation type="submission" date="2018-06" db="EMBL/GenBank/DDBJ databases">
        <title>Genomic Encyclopedia of Archaeal and Bacterial Type Strains, Phase II (KMG-II): from individual species to whole genera.</title>
        <authorList>
            <person name="Goeker M."/>
        </authorList>
    </citation>
    <scope>NUCLEOTIDE SEQUENCE [LARGE SCALE GENOMIC DNA]</scope>
    <source>
        <strain evidence="9 10">DSM 22011</strain>
    </source>
</reference>
<dbReference type="RefSeq" id="WP_009507330.1">
    <property type="nucleotide sequence ID" value="NZ_LIGK01000104.1"/>
</dbReference>
<keyword evidence="10" id="KW-1185">Reference proteome</keyword>
<comment type="subunit">
    <text evidence="7">The complex comprises the extracytoplasmic solute receptor protein and the two transmembrane proteins.</text>
</comment>
<comment type="function">
    <text evidence="7">Part of the tripartite ATP-independent periplasmic (TRAP) transport system.</text>
</comment>
<evidence type="ECO:0000256" key="1">
    <source>
        <dbReference type="ARBA" id="ARBA00004429"/>
    </source>
</evidence>
<keyword evidence="3 7" id="KW-0997">Cell inner membrane</keyword>
<comment type="caution">
    <text evidence="9">The sequence shown here is derived from an EMBL/GenBank/DDBJ whole genome shotgun (WGS) entry which is preliminary data.</text>
</comment>
<dbReference type="PIRSF" id="PIRSF006066">
    <property type="entry name" value="HI0050"/>
    <property type="match status" value="1"/>
</dbReference>
<dbReference type="InterPro" id="IPR004681">
    <property type="entry name" value="TRAP_DctM"/>
</dbReference>
<comment type="similarity">
    <text evidence="7">Belongs to the TRAP transporter large permease family.</text>
</comment>
<protein>
    <recommendedName>
        <fullName evidence="7">TRAP transporter large permease protein</fullName>
    </recommendedName>
</protein>
<organism evidence="9 10">
    <name type="scientific">Salipiger aestuarii</name>
    <dbReference type="NCBI Taxonomy" id="568098"/>
    <lineage>
        <taxon>Bacteria</taxon>
        <taxon>Pseudomonadati</taxon>
        <taxon>Pseudomonadota</taxon>
        <taxon>Alphaproteobacteria</taxon>
        <taxon>Rhodobacterales</taxon>
        <taxon>Roseobacteraceae</taxon>
        <taxon>Salipiger</taxon>
    </lineage>
</organism>
<name>A0A327XSZ9_9RHOB</name>
<keyword evidence="5 7" id="KW-1133">Transmembrane helix</keyword>
<feature type="transmembrane region" description="Helical" evidence="7">
    <location>
        <begin position="334"/>
        <end position="353"/>
    </location>
</feature>
<comment type="caution">
    <text evidence="7">Lacks conserved residue(s) required for the propagation of feature annotation.</text>
</comment>
<evidence type="ECO:0000313" key="10">
    <source>
        <dbReference type="Proteomes" id="UP000249165"/>
    </source>
</evidence>
<feature type="transmembrane region" description="Helical" evidence="7">
    <location>
        <begin position="309"/>
        <end position="327"/>
    </location>
</feature>
<proteinExistence type="inferred from homology"/>
<evidence type="ECO:0000256" key="7">
    <source>
        <dbReference type="RuleBase" id="RU369079"/>
    </source>
</evidence>